<proteinExistence type="predicted"/>
<dbReference type="Gene3D" id="3.40.50.720">
    <property type="entry name" value="NAD(P)-binding Rossmann-like Domain"/>
    <property type="match status" value="1"/>
</dbReference>
<keyword evidence="6" id="KW-1185">Reference proteome</keyword>
<dbReference type="PROSITE" id="PS00012">
    <property type="entry name" value="PHOSPHOPANTETHEINE"/>
    <property type="match status" value="1"/>
</dbReference>
<dbReference type="GeneID" id="28759306"/>
<feature type="compositionally biased region" description="Polar residues" evidence="3">
    <location>
        <begin position="675"/>
        <end position="685"/>
    </location>
</feature>
<dbReference type="Pfam" id="PF00550">
    <property type="entry name" value="PP-binding"/>
    <property type="match status" value="1"/>
</dbReference>
<feature type="domain" description="Carrier" evidence="4">
    <location>
        <begin position="562"/>
        <end position="641"/>
    </location>
</feature>
<dbReference type="GO" id="GO:0031177">
    <property type="term" value="F:phosphopantetheine binding"/>
    <property type="evidence" value="ECO:0007669"/>
    <property type="project" value="InterPro"/>
</dbReference>
<dbReference type="InterPro" id="IPR009081">
    <property type="entry name" value="PP-bd_ACP"/>
</dbReference>
<dbReference type="InParanoid" id="A0A177BYS2"/>
<dbReference type="InterPro" id="IPR051414">
    <property type="entry name" value="Adenylate-forming_Reductase"/>
</dbReference>
<dbReference type="AlphaFoldDB" id="A0A177BYS2"/>
<dbReference type="InterPro" id="IPR042099">
    <property type="entry name" value="ANL_N_sf"/>
</dbReference>
<dbReference type="PANTHER" id="PTHR43439">
    <property type="entry name" value="PHENYLACETATE-COENZYME A LIGASE"/>
    <property type="match status" value="1"/>
</dbReference>
<dbReference type="Gene3D" id="1.10.1200.10">
    <property type="entry name" value="ACP-like"/>
    <property type="match status" value="1"/>
</dbReference>
<sequence length="1066" mass="118375">MEANYFACTLGQASALNAESKPYRTINEFLVYQSRTCGSKPAVGFPLPHNQDAWEYELLTFDDVFTGTQVFAQRLSKSFGSASAREQTVALMAHSSPEFLFTWLGLMYLGHSVLLLAPQCQPGAITHLCKACSVSLFFYDAGHSQRAGEAAKLQQDEGGTKFSICQTPLGAEEDIFQVIRTPRPNYAPSPKVDESSVAYLHHTSGTSSGLPKPIPQSHHGAIGVLPHLACPSPRATFTTTPLYHGGIADTFRSWTSDSPISLFPSKDVPITARNICKCLEVAASTAQLPAIKYFSSVPYVLQMMEADDRCLDNLKRMDIVGVGGAALPVEVGDRLVRSNVNLISRFGSAECGFLLSSYRDFAQDKDWQYLRNYNPGKLVNFENRDDGLAELVVKPGWPHMAKTNREDGSFATADLFERHSKIENAWFYHSRADSQLTLITGKKFDPAPVEAAIATAEELDDVLIFGDNHPYPGILLLRSEKWGRRSDQELLDAIWPQIGRLNQESQDHARIPRHMLVPVEHQERQLEKSSKGTILRKVAEARFKELIEAAYKMDNEHTIKNLDDKDLPQYLAKLVQAMTQSPEPPEEDADLFSYGVDSIACMRLRSQLHQLTPNYNQRLPLSIVEDCGTIRGLSSYILRKRHGETDVNAEDENQVMLDLVNELGNFSGHEPDPQEQPNGTTGKTTSGEVVVLTGATGALGAHTLDLLRSSDTVSAIYCLVRGADLAAAKERVSKALAQRDLPDLSLQSSTNDKIKIIQAALGEPRLGLSDDIYNYLAAEATSILHVAWTVNFRLRLRSFAKDNLAGVRYLIDLALAGGRAEPPRFAYCSSTAAAMNGVRDDSGRLSERLSDDPSSASPLGYSRSKWVAEHICLSAHHQTRLKGRISVMRVGQLSGDSQTGIWNTKEAWPMMFSTVRLISCLPQLGNEPLDWLPVDIAAQAFVQAATRPVGSGEDIQVYHILNPHREPTWATMLKWMKKKELFKAVPPEEWIRRLRDCKEDGHSAMKLFGLWKEAYGDGKKKEEVEGRGAGFSIEETEKSVEAIRNVRPLDEEYVGRVWDWVQKNVD</sequence>
<dbReference type="InterPro" id="IPR000873">
    <property type="entry name" value="AMP-dep_synth/lig_dom"/>
</dbReference>
<gene>
    <name evidence="5" type="ORF">CC84DRAFT_1129098</name>
</gene>
<keyword evidence="2" id="KW-0597">Phosphoprotein</keyword>
<dbReference type="SUPFAM" id="SSF47336">
    <property type="entry name" value="ACP-like"/>
    <property type="match status" value="1"/>
</dbReference>
<dbReference type="InterPro" id="IPR036736">
    <property type="entry name" value="ACP-like_sf"/>
</dbReference>
<dbReference type="STRING" id="1460663.A0A177BYS2"/>
<dbReference type="Pfam" id="PF07993">
    <property type="entry name" value="NAD_binding_4"/>
    <property type="match status" value="1"/>
</dbReference>
<dbReference type="EMBL" id="KV441559">
    <property type="protein sequence ID" value="OAG00425.1"/>
    <property type="molecule type" value="Genomic_DNA"/>
</dbReference>
<evidence type="ECO:0000259" key="4">
    <source>
        <dbReference type="PROSITE" id="PS50075"/>
    </source>
</evidence>
<evidence type="ECO:0000313" key="5">
    <source>
        <dbReference type="EMBL" id="OAG00425.1"/>
    </source>
</evidence>
<keyword evidence="1" id="KW-0596">Phosphopantetheine</keyword>
<organism evidence="5 6">
    <name type="scientific">Paraphaeosphaeria sporulosa</name>
    <dbReference type="NCBI Taxonomy" id="1460663"/>
    <lineage>
        <taxon>Eukaryota</taxon>
        <taxon>Fungi</taxon>
        <taxon>Dikarya</taxon>
        <taxon>Ascomycota</taxon>
        <taxon>Pezizomycotina</taxon>
        <taxon>Dothideomycetes</taxon>
        <taxon>Pleosporomycetidae</taxon>
        <taxon>Pleosporales</taxon>
        <taxon>Massarineae</taxon>
        <taxon>Didymosphaeriaceae</taxon>
        <taxon>Paraphaeosphaeria</taxon>
    </lineage>
</organism>
<dbReference type="SUPFAM" id="SSF56801">
    <property type="entry name" value="Acetyl-CoA synthetase-like"/>
    <property type="match status" value="1"/>
</dbReference>
<dbReference type="Gene3D" id="3.40.50.12780">
    <property type="entry name" value="N-terminal domain of ligase-like"/>
    <property type="match status" value="1"/>
</dbReference>
<dbReference type="SMART" id="SM00823">
    <property type="entry name" value="PKS_PP"/>
    <property type="match status" value="1"/>
</dbReference>
<dbReference type="Proteomes" id="UP000077069">
    <property type="component" value="Unassembled WGS sequence"/>
</dbReference>
<dbReference type="PROSITE" id="PS50075">
    <property type="entry name" value="CARRIER"/>
    <property type="match status" value="1"/>
</dbReference>
<dbReference type="SUPFAM" id="SSF51735">
    <property type="entry name" value="NAD(P)-binding Rossmann-fold domains"/>
    <property type="match status" value="1"/>
</dbReference>
<dbReference type="Pfam" id="PF00501">
    <property type="entry name" value="AMP-binding"/>
    <property type="match status" value="1"/>
</dbReference>
<evidence type="ECO:0000256" key="1">
    <source>
        <dbReference type="ARBA" id="ARBA00022450"/>
    </source>
</evidence>
<dbReference type="InterPro" id="IPR013120">
    <property type="entry name" value="FAR_NAD-bd"/>
</dbReference>
<dbReference type="InterPro" id="IPR006162">
    <property type="entry name" value="Ppantetheine_attach_site"/>
</dbReference>
<dbReference type="RefSeq" id="XP_018030790.1">
    <property type="nucleotide sequence ID" value="XM_018175820.1"/>
</dbReference>
<evidence type="ECO:0000256" key="2">
    <source>
        <dbReference type="ARBA" id="ARBA00022553"/>
    </source>
</evidence>
<name>A0A177BYS2_9PLEO</name>
<protein>
    <submittedName>
        <fullName evidence="5">Acetyl-CoA synthetase-like protein</fullName>
    </submittedName>
</protein>
<feature type="region of interest" description="Disordered" evidence="3">
    <location>
        <begin position="665"/>
        <end position="685"/>
    </location>
</feature>
<evidence type="ECO:0000313" key="6">
    <source>
        <dbReference type="Proteomes" id="UP000077069"/>
    </source>
</evidence>
<accession>A0A177BYS2</accession>
<reference evidence="5 6" key="1">
    <citation type="submission" date="2016-05" db="EMBL/GenBank/DDBJ databases">
        <title>Comparative analysis of secretome profiles of manganese(II)-oxidizing ascomycete fungi.</title>
        <authorList>
            <consortium name="DOE Joint Genome Institute"/>
            <person name="Zeiner C.A."/>
            <person name="Purvine S.O."/>
            <person name="Zink E.M."/>
            <person name="Wu S."/>
            <person name="Pasa-Tolic L."/>
            <person name="Chaput D.L."/>
            <person name="Haridas S."/>
            <person name="Grigoriev I.V."/>
            <person name="Santelli C.M."/>
            <person name="Hansel C.M."/>
        </authorList>
    </citation>
    <scope>NUCLEOTIDE SEQUENCE [LARGE SCALE GENOMIC DNA]</scope>
    <source>
        <strain evidence="5 6">AP3s5-JAC2a</strain>
    </source>
</reference>
<dbReference type="PANTHER" id="PTHR43439:SF2">
    <property type="entry name" value="ENZYME, PUTATIVE (JCVI)-RELATED"/>
    <property type="match status" value="1"/>
</dbReference>
<dbReference type="InterPro" id="IPR020806">
    <property type="entry name" value="PKS_PP-bd"/>
</dbReference>
<dbReference type="OrthoDB" id="429813at2759"/>
<evidence type="ECO:0000256" key="3">
    <source>
        <dbReference type="SAM" id="MobiDB-lite"/>
    </source>
</evidence>
<dbReference type="Pfam" id="PF23562">
    <property type="entry name" value="AMP-binding_C_3"/>
    <property type="match status" value="1"/>
</dbReference>
<dbReference type="InterPro" id="IPR036291">
    <property type="entry name" value="NAD(P)-bd_dom_sf"/>
</dbReference>